<dbReference type="Proteomes" id="UP000018895">
    <property type="component" value="Unassembled WGS sequence"/>
</dbReference>
<dbReference type="Pfam" id="PF03551">
    <property type="entry name" value="PadR"/>
    <property type="match status" value="1"/>
</dbReference>
<dbReference type="OrthoDB" id="9783723at2"/>
<dbReference type="PANTHER" id="PTHR43252:SF6">
    <property type="entry name" value="NEGATIVE TRANSCRIPTION REGULATOR PADR"/>
    <property type="match status" value="1"/>
</dbReference>
<feature type="domain" description="Transcription regulator PadR N-terminal" evidence="1">
    <location>
        <begin position="11"/>
        <end position="85"/>
    </location>
</feature>
<accession>W4Q9X0</accession>
<dbReference type="InterPro" id="IPR018309">
    <property type="entry name" value="Tscrpt_reg_PadR_C"/>
</dbReference>
<dbReference type="InterPro" id="IPR005149">
    <property type="entry name" value="Tscrpt_reg_PadR_N"/>
</dbReference>
<gene>
    <name evidence="3" type="ORF">JCM9152_188</name>
</gene>
<dbReference type="InterPro" id="IPR036390">
    <property type="entry name" value="WH_DNA-bd_sf"/>
</dbReference>
<evidence type="ECO:0000313" key="4">
    <source>
        <dbReference type="Proteomes" id="UP000018895"/>
    </source>
</evidence>
<dbReference type="SUPFAM" id="SSF46785">
    <property type="entry name" value="Winged helix' DNA-binding domain"/>
    <property type="match status" value="1"/>
</dbReference>
<dbReference type="EMBL" id="BAUU01000001">
    <property type="protein sequence ID" value="GAE28851.1"/>
    <property type="molecule type" value="Genomic_DNA"/>
</dbReference>
<dbReference type="Gene3D" id="6.10.140.190">
    <property type="match status" value="1"/>
</dbReference>
<reference evidence="3" key="1">
    <citation type="journal article" date="2014" name="Genome Announc.">
        <title>Draft Genome Sequences of Three Alkaliphilic Bacillus Strains, Bacillus wakoensis JCM 9140T, Bacillus akibai JCM 9157T, and Bacillus hemicellulosilyticus JCM 9152T.</title>
        <authorList>
            <person name="Yuki M."/>
            <person name="Oshima K."/>
            <person name="Suda W."/>
            <person name="Oshida Y."/>
            <person name="Kitamura K."/>
            <person name="Iida T."/>
            <person name="Hattori M."/>
            <person name="Ohkuma M."/>
        </authorList>
    </citation>
    <scope>NUCLEOTIDE SEQUENCE [LARGE SCALE GENOMIC DNA]</scope>
    <source>
        <strain evidence="3">JCM 9152</strain>
    </source>
</reference>
<dbReference type="Gene3D" id="1.10.10.10">
    <property type="entry name" value="Winged helix-like DNA-binding domain superfamily/Winged helix DNA-binding domain"/>
    <property type="match status" value="1"/>
</dbReference>
<protein>
    <submittedName>
        <fullName evidence="3">Transcriptional regulator</fullName>
    </submittedName>
</protein>
<dbReference type="PANTHER" id="PTHR43252">
    <property type="entry name" value="TRANSCRIPTIONAL REGULATOR YQJI"/>
    <property type="match status" value="1"/>
</dbReference>
<dbReference type="STRING" id="1236971.JCM9152_188"/>
<evidence type="ECO:0000259" key="1">
    <source>
        <dbReference type="Pfam" id="PF03551"/>
    </source>
</evidence>
<dbReference type="Pfam" id="PF10400">
    <property type="entry name" value="Vir_act_alpha_C"/>
    <property type="match status" value="1"/>
</dbReference>
<sequence>MSKENYTKYVILGLLTTHCRSGYSMKKMIDTSLNYFWKVSYGQIYPTLKVLVDEGLAEMSDVVDDGNKREKKEYSITEKGQEELRDWLQRPIVSIPVEKNELLLKLFFSRNVEKDCSIEQLNSYLHLQKERLAVYQTIEKMIQSYSTGLEDERYWLITLDYGKRTTNAVIEWCEETIRMLSKN</sequence>
<name>W4Q9X0_9BACI</name>
<comment type="caution">
    <text evidence="3">The sequence shown here is derived from an EMBL/GenBank/DDBJ whole genome shotgun (WGS) entry which is preliminary data.</text>
</comment>
<organism evidence="3 4">
    <name type="scientific">Halalkalibacter hemicellulosilyticusJCM 9152</name>
    <dbReference type="NCBI Taxonomy" id="1236971"/>
    <lineage>
        <taxon>Bacteria</taxon>
        <taxon>Bacillati</taxon>
        <taxon>Bacillota</taxon>
        <taxon>Bacilli</taxon>
        <taxon>Bacillales</taxon>
        <taxon>Bacillaceae</taxon>
        <taxon>Halalkalibacter</taxon>
    </lineage>
</organism>
<feature type="domain" description="Transcription regulator PadR C-terminal" evidence="2">
    <location>
        <begin position="99"/>
        <end position="180"/>
    </location>
</feature>
<proteinExistence type="predicted"/>
<keyword evidence="4" id="KW-1185">Reference proteome</keyword>
<evidence type="ECO:0000259" key="2">
    <source>
        <dbReference type="Pfam" id="PF10400"/>
    </source>
</evidence>
<dbReference type="RefSeq" id="WP_035339831.1">
    <property type="nucleotide sequence ID" value="NZ_BAUU01000001.1"/>
</dbReference>
<evidence type="ECO:0000313" key="3">
    <source>
        <dbReference type="EMBL" id="GAE28851.1"/>
    </source>
</evidence>
<dbReference type="InterPro" id="IPR036388">
    <property type="entry name" value="WH-like_DNA-bd_sf"/>
</dbReference>
<dbReference type="AlphaFoldDB" id="W4Q9X0"/>